<dbReference type="OrthoDB" id="10353070at2759"/>
<feature type="compositionally biased region" description="Polar residues" evidence="1">
    <location>
        <begin position="1"/>
        <end position="14"/>
    </location>
</feature>
<keyword evidence="3" id="KW-1185">Reference proteome</keyword>
<gene>
    <name evidence="2" type="ORF">PanWU01x14_360050</name>
</gene>
<proteinExistence type="predicted"/>
<protein>
    <submittedName>
        <fullName evidence="2">Uncharacterized protein</fullName>
    </submittedName>
</protein>
<sequence length="56" mass="6273">MAVFTQKRSQQRNYMPNRKGKRAGVVLTGGYKISGADVVKENIGGDHEIDQQRLLI</sequence>
<organism evidence="2 3">
    <name type="scientific">Parasponia andersonii</name>
    <name type="common">Sponia andersonii</name>
    <dbReference type="NCBI Taxonomy" id="3476"/>
    <lineage>
        <taxon>Eukaryota</taxon>
        <taxon>Viridiplantae</taxon>
        <taxon>Streptophyta</taxon>
        <taxon>Embryophyta</taxon>
        <taxon>Tracheophyta</taxon>
        <taxon>Spermatophyta</taxon>
        <taxon>Magnoliopsida</taxon>
        <taxon>eudicotyledons</taxon>
        <taxon>Gunneridae</taxon>
        <taxon>Pentapetalae</taxon>
        <taxon>rosids</taxon>
        <taxon>fabids</taxon>
        <taxon>Rosales</taxon>
        <taxon>Cannabaceae</taxon>
        <taxon>Parasponia</taxon>
    </lineage>
</organism>
<accession>A0A2P5A7T7</accession>
<dbReference type="EMBL" id="JXTB01000801">
    <property type="protein sequence ID" value="PON32584.1"/>
    <property type="molecule type" value="Genomic_DNA"/>
</dbReference>
<evidence type="ECO:0000256" key="1">
    <source>
        <dbReference type="SAM" id="MobiDB-lite"/>
    </source>
</evidence>
<feature type="region of interest" description="Disordered" evidence="1">
    <location>
        <begin position="1"/>
        <end position="21"/>
    </location>
</feature>
<evidence type="ECO:0000313" key="3">
    <source>
        <dbReference type="Proteomes" id="UP000237105"/>
    </source>
</evidence>
<name>A0A2P5A7T7_PARAD</name>
<comment type="caution">
    <text evidence="2">The sequence shown here is derived from an EMBL/GenBank/DDBJ whole genome shotgun (WGS) entry which is preliminary data.</text>
</comment>
<evidence type="ECO:0000313" key="2">
    <source>
        <dbReference type="EMBL" id="PON32584.1"/>
    </source>
</evidence>
<reference evidence="3" key="1">
    <citation type="submission" date="2016-06" db="EMBL/GenBank/DDBJ databases">
        <title>Parallel loss of symbiosis genes in relatives of nitrogen-fixing non-legume Parasponia.</title>
        <authorList>
            <person name="Van Velzen R."/>
            <person name="Holmer R."/>
            <person name="Bu F."/>
            <person name="Rutten L."/>
            <person name="Van Zeijl A."/>
            <person name="Liu W."/>
            <person name="Santuari L."/>
            <person name="Cao Q."/>
            <person name="Sharma T."/>
            <person name="Shen D."/>
            <person name="Roswanjaya Y."/>
            <person name="Wardhani T."/>
            <person name="Kalhor M.S."/>
            <person name="Jansen J."/>
            <person name="Van den Hoogen J."/>
            <person name="Gungor B."/>
            <person name="Hartog M."/>
            <person name="Hontelez J."/>
            <person name="Verver J."/>
            <person name="Yang W.-C."/>
            <person name="Schijlen E."/>
            <person name="Repin R."/>
            <person name="Schilthuizen M."/>
            <person name="Schranz E."/>
            <person name="Heidstra R."/>
            <person name="Miyata K."/>
            <person name="Fedorova E."/>
            <person name="Kohlen W."/>
            <person name="Bisseling T."/>
            <person name="Smit S."/>
            <person name="Geurts R."/>
        </authorList>
    </citation>
    <scope>NUCLEOTIDE SEQUENCE [LARGE SCALE GENOMIC DNA]</scope>
    <source>
        <strain evidence="3">cv. WU1-14</strain>
    </source>
</reference>
<dbReference type="AlphaFoldDB" id="A0A2P5A7T7"/>
<dbReference type="Proteomes" id="UP000237105">
    <property type="component" value="Unassembled WGS sequence"/>
</dbReference>